<feature type="compositionally biased region" description="Polar residues" evidence="1">
    <location>
        <begin position="47"/>
        <end position="59"/>
    </location>
</feature>
<dbReference type="RefSeq" id="XP_035341357.1">
    <property type="nucleotide sequence ID" value="XM_035485464.1"/>
</dbReference>
<dbReference type="EMBL" id="CP055898">
    <property type="protein sequence ID" value="QKX55178.1"/>
    <property type="molecule type" value="Genomic_DNA"/>
</dbReference>
<dbReference type="KEGG" id="trg:TRUGW13939_02270"/>
<feature type="region of interest" description="Disordered" evidence="1">
    <location>
        <begin position="207"/>
        <end position="227"/>
    </location>
</feature>
<feature type="compositionally biased region" description="Low complexity" evidence="1">
    <location>
        <begin position="30"/>
        <end position="46"/>
    </location>
</feature>
<proteinExistence type="predicted"/>
<feature type="region of interest" description="Disordered" evidence="1">
    <location>
        <begin position="1"/>
        <end position="59"/>
    </location>
</feature>
<dbReference type="OrthoDB" id="5337545at2759"/>
<dbReference type="AlphaFoldDB" id="A0A7H8QMT7"/>
<evidence type="ECO:0000313" key="2">
    <source>
        <dbReference type="EMBL" id="QKX55178.1"/>
    </source>
</evidence>
<organism evidence="2 3">
    <name type="scientific">Talaromyces rugulosus</name>
    <name type="common">Penicillium rugulosum</name>
    <dbReference type="NCBI Taxonomy" id="121627"/>
    <lineage>
        <taxon>Eukaryota</taxon>
        <taxon>Fungi</taxon>
        <taxon>Dikarya</taxon>
        <taxon>Ascomycota</taxon>
        <taxon>Pezizomycotina</taxon>
        <taxon>Eurotiomycetes</taxon>
        <taxon>Eurotiomycetidae</taxon>
        <taxon>Eurotiales</taxon>
        <taxon>Trichocomaceae</taxon>
        <taxon>Talaromyces</taxon>
        <taxon>Talaromyces sect. Islandici</taxon>
    </lineage>
</organism>
<evidence type="ECO:0000256" key="1">
    <source>
        <dbReference type="SAM" id="MobiDB-lite"/>
    </source>
</evidence>
<evidence type="ECO:0000313" key="3">
    <source>
        <dbReference type="Proteomes" id="UP000509510"/>
    </source>
</evidence>
<reference evidence="3" key="1">
    <citation type="submission" date="2020-06" db="EMBL/GenBank/DDBJ databases">
        <title>A chromosome-scale genome assembly of Talaromyces rugulosus W13939.</title>
        <authorList>
            <person name="Wang B."/>
            <person name="Guo L."/>
            <person name="Ye K."/>
            <person name="Wang L."/>
        </authorList>
    </citation>
    <scope>NUCLEOTIDE SEQUENCE [LARGE SCALE GENOMIC DNA]</scope>
    <source>
        <strain evidence="3">W13939</strain>
    </source>
</reference>
<feature type="compositionally biased region" description="Low complexity" evidence="1">
    <location>
        <begin position="110"/>
        <end position="122"/>
    </location>
</feature>
<accession>A0A7H8QMT7</accession>
<keyword evidence="3" id="KW-1185">Reference proteome</keyword>
<dbReference type="GeneID" id="55989779"/>
<feature type="compositionally biased region" description="Polar residues" evidence="1">
    <location>
        <begin position="91"/>
        <end position="109"/>
    </location>
</feature>
<feature type="region of interest" description="Disordered" evidence="1">
    <location>
        <begin position="86"/>
        <end position="142"/>
    </location>
</feature>
<feature type="compositionally biased region" description="Basic and acidic residues" evidence="1">
    <location>
        <begin position="207"/>
        <end position="216"/>
    </location>
</feature>
<dbReference type="Proteomes" id="UP000509510">
    <property type="component" value="Chromosome I"/>
</dbReference>
<gene>
    <name evidence="2" type="ORF">TRUGW13939_02270</name>
</gene>
<sequence>MSNDNPNPPPNPNPNPQDPSTPGSLRSKDNNNNSNNNKQADQNSSKTNQDPSLLNRIQTSATGLLRDAITNPNAHALGSDLGQLGGAANGKASSSRWTGSQNYDSISGASTTTTTTTTTSSSRNGAANAAEDSNVAPTESFRTTTQSNNLFDLEGFDQEHFQHDYGDEYQSIGKGKGKGKERISISSSEEYDAAWIHAVATAQHSNNHYDTHDTQNHTHHHQGQDDADGAAVVSLLSDPSFQPEFADDDDLYEDPDMAVPAPLTADEIRILDSFRRQQSSATTTPTHPKTSAITPHSLIPDIDTFLADNDGISVGTSDAALRDAVLHNLPGAEDWVAVNDRYQDEVWGFLRPALEAASKEIEENDQKESDPAREGPAVLRLKMILRHMKL</sequence>
<name>A0A7H8QMT7_TALRU</name>
<protein>
    <submittedName>
        <fullName evidence="2">Uncharacterized protein</fullName>
    </submittedName>
</protein>
<feature type="compositionally biased region" description="Pro residues" evidence="1">
    <location>
        <begin position="1"/>
        <end position="19"/>
    </location>
</feature>